<comment type="caution">
    <text evidence="5">The sequence shown here is derived from an EMBL/GenBank/DDBJ whole genome shotgun (WGS) entry which is preliminary data.</text>
</comment>
<dbReference type="PANTHER" id="PTHR30469">
    <property type="entry name" value="MULTIDRUG RESISTANCE PROTEIN MDTA"/>
    <property type="match status" value="1"/>
</dbReference>
<accession>A0ABV0JYZ2</accession>
<dbReference type="PANTHER" id="PTHR30469:SF15">
    <property type="entry name" value="HLYD FAMILY OF SECRETION PROTEINS"/>
    <property type="match status" value="1"/>
</dbReference>
<evidence type="ECO:0000256" key="3">
    <source>
        <dbReference type="SAM" id="MobiDB-lite"/>
    </source>
</evidence>
<dbReference type="EMBL" id="JAMPKX010000001">
    <property type="protein sequence ID" value="MEP0945741.1"/>
    <property type="molecule type" value="Genomic_DNA"/>
</dbReference>
<dbReference type="InterPro" id="IPR058637">
    <property type="entry name" value="YknX-like_C"/>
</dbReference>
<dbReference type="Proteomes" id="UP001482513">
    <property type="component" value="Unassembled WGS sequence"/>
</dbReference>
<evidence type="ECO:0000256" key="2">
    <source>
        <dbReference type="SAM" id="Coils"/>
    </source>
</evidence>
<sequence>MPPEPHPDTSTRANVSADADPLSPDPLASVETARPLSPGLFDDDLLDDGDRANSRPGLRWIVASGLVLVLGVGGWLGYHAWQRRSVDPVVVTTGTPSRDTLENRVDASGTMSLGNQQILKAPGDVTVEAVLVEERQRVERGTVLLRLRDRSLEQELDEAQIETEILRLQRQRNAEVLQDHRRTVQRAEERLSESRSLVDQGFISEDDYNDDRNALEAAQAELRGAEVELQRSELEIRQNQAKLTNVRARIADNAIVAPFDAVVLNIDVQPGDGVQSEGTLLTIGDPNQEVVLFDLMTLDANKVLVNMPVRVSIIGPNPEKYLGRVVSIAPQAITDSDSDGGGGSQAMVKAIAQLDRPSDVLIPGSSVSVEVILVQRENALALPTNAIQQADGETFVWVVDADSRAQKRPVTTGLDTLEAVEIVSGLQDTDTVILIPPPDQPLEPGMTVETTPSGFPAGSPRPTL</sequence>
<evidence type="ECO:0000259" key="4">
    <source>
        <dbReference type="Pfam" id="PF25989"/>
    </source>
</evidence>
<feature type="coiled-coil region" evidence="2">
    <location>
        <begin position="149"/>
        <end position="249"/>
    </location>
</feature>
<dbReference type="RefSeq" id="WP_190698991.1">
    <property type="nucleotide sequence ID" value="NZ_JAMPKX010000001.1"/>
</dbReference>
<keyword evidence="6" id="KW-1185">Reference proteome</keyword>
<evidence type="ECO:0000313" key="6">
    <source>
        <dbReference type="Proteomes" id="UP001482513"/>
    </source>
</evidence>
<keyword evidence="2" id="KW-0175">Coiled coil</keyword>
<gene>
    <name evidence="5" type="ORF">NC992_02545</name>
</gene>
<evidence type="ECO:0000256" key="1">
    <source>
        <dbReference type="ARBA" id="ARBA00009477"/>
    </source>
</evidence>
<feature type="region of interest" description="Disordered" evidence="3">
    <location>
        <begin position="1"/>
        <end position="43"/>
    </location>
</feature>
<dbReference type="InterPro" id="IPR006143">
    <property type="entry name" value="RND_pump_MFP"/>
</dbReference>
<name>A0ABV0JYZ2_9CYAN</name>
<feature type="domain" description="YknX-like C-terminal permuted SH3-like" evidence="4">
    <location>
        <begin position="379"/>
        <end position="449"/>
    </location>
</feature>
<reference evidence="5 6" key="1">
    <citation type="submission" date="2022-04" db="EMBL/GenBank/DDBJ databases">
        <title>Positive selection, recombination, and allopatry shape intraspecific diversity of widespread and dominant cyanobacteria.</title>
        <authorList>
            <person name="Wei J."/>
            <person name="Shu W."/>
            <person name="Hu C."/>
        </authorList>
    </citation>
    <scope>NUCLEOTIDE SEQUENCE [LARGE SCALE GENOMIC DNA]</scope>
    <source>
        <strain evidence="5 6">DQ-A4</strain>
    </source>
</reference>
<feature type="region of interest" description="Disordered" evidence="3">
    <location>
        <begin position="438"/>
        <end position="464"/>
    </location>
</feature>
<protein>
    <submittedName>
        <fullName evidence="5">Efflux RND transporter periplasmic adaptor subunit</fullName>
    </submittedName>
</protein>
<organism evidence="5 6">
    <name type="scientific">Leptolyngbya subtilissima DQ-A4</name>
    <dbReference type="NCBI Taxonomy" id="2933933"/>
    <lineage>
        <taxon>Bacteria</taxon>
        <taxon>Bacillati</taxon>
        <taxon>Cyanobacteriota</taxon>
        <taxon>Cyanophyceae</taxon>
        <taxon>Leptolyngbyales</taxon>
        <taxon>Leptolyngbyaceae</taxon>
        <taxon>Leptolyngbya group</taxon>
        <taxon>Leptolyngbya</taxon>
    </lineage>
</organism>
<dbReference type="Gene3D" id="2.40.30.170">
    <property type="match status" value="1"/>
</dbReference>
<dbReference type="Pfam" id="PF25989">
    <property type="entry name" value="YknX_C"/>
    <property type="match status" value="1"/>
</dbReference>
<dbReference type="Gene3D" id="2.40.420.20">
    <property type="match status" value="1"/>
</dbReference>
<dbReference type="Gene3D" id="2.40.50.100">
    <property type="match status" value="1"/>
</dbReference>
<dbReference type="Gene3D" id="1.10.287.470">
    <property type="entry name" value="Helix hairpin bin"/>
    <property type="match status" value="1"/>
</dbReference>
<proteinExistence type="inferred from homology"/>
<dbReference type="NCBIfam" id="TIGR01730">
    <property type="entry name" value="RND_mfp"/>
    <property type="match status" value="1"/>
</dbReference>
<evidence type="ECO:0000313" key="5">
    <source>
        <dbReference type="EMBL" id="MEP0945741.1"/>
    </source>
</evidence>
<comment type="similarity">
    <text evidence="1">Belongs to the membrane fusion protein (MFP) (TC 8.A.1) family.</text>
</comment>